<dbReference type="InterPro" id="IPR011990">
    <property type="entry name" value="TPR-like_helical_dom_sf"/>
</dbReference>
<sequence length="111" mass="12301">MAPPAREVAAPAPSASPVDLIRHAERKLAANELPEAEALLVQARQQRGDEPMIDYNLAILRMRAGDEDAAVRHLRDAFQHGFRGFSLLDASADLAPLKTDPRYNALLTRYR</sequence>
<dbReference type="OrthoDB" id="9132316at2"/>
<evidence type="ECO:0000313" key="2">
    <source>
        <dbReference type="Proteomes" id="UP000389128"/>
    </source>
</evidence>
<protein>
    <recommendedName>
        <fullName evidence="3">Tetratricopeptide repeat protein</fullName>
    </recommendedName>
</protein>
<dbReference type="EMBL" id="SDKK01000001">
    <property type="protein sequence ID" value="TYC62186.1"/>
    <property type="molecule type" value="Genomic_DNA"/>
</dbReference>
<dbReference type="Proteomes" id="UP000389128">
    <property type="component" value="Unassembled WGS sequence"/>
</dbReference>
<dbReference type="NCBIfam" id="NF047558">
    <property type="entry name" value="TPR_END_plus"/>
    <property type="match status" value="1"/>
</dbReference>
<accession>A0A6C2D7Y7</accession>
<organism evidence="1 2">
    <name type="scientific">Zoogloea oleivorans</name>
    <dbReference type="NCBI Taxonomy" id="1552750"/>
    <lineage>
        <taxon>Bacteria</taxon>
        <taxon>Pseudomonadati</taxon>
        <taxon>Pseudomonadota</taxon>
        <taxon>Betaproteobacteria</taxon>
        <taxon>Rhodocyclales</taxon>
        <taxon>Zoogloeaceae</taxon>
        <taxon>Zoogloea</taxon>
    </lineage>
</organism>
<reference evidence="1 2" key="1">
    <citation type="submission" date="2019-01" db="EMBL/GenBank/DDBJ databases">
        <title>Zoogloea oleivorans genome sequencing and assembly.</title>
        <authorList>
            <person name="Tancsics A."/>
            <person name="Farkas M."/>
            <person name="Kriszt B."/>
            <person name="Maroti G."/>
            <person name="Horvath B."/>
        </authorList>
    </citation>
    <scope>NUCLEOTIDE SEQUENCE [LARGE SCALE GENOMIC DNA]</scope>
    <source>
        <strain evidence="1 2">Buc</strain>
    </source>
</reference>
<evidence type="ECO:0000313" key="1">
    <source>
        <dbReference type="EMBL" id="TYC62186.1"/>
    </source>
</evidence>
<keyword evidence="2" id="KW-1185">Reference proteome</keyword>
<gene>
    <name evidence="1" type="ORF">ETQ85_01135</name>
</gene>
<dbReference type="SUPFAM" id="SSF48452">
    <property type="entry name" value="TPR-like"/>
    <property type="match status" value="1"/>
</dbReference>
<name>A0A6C2D7Y7_9RHOO</name>
<evidence type="ECO:0008006" key="3">
    <source>
        <dbReference type="Google" id="ProtNLM"/>
    </source>
</evidence>
<dbReference type="AlphaFoldDB" id="A0A6C2D7Y7"/>
<proteinExistence type="predicted"/>
<comment type="caution">
    <text evidence="1">The sequence shown here is derived from an EMBL/GenBank/DDBJ whole genome shotgun (WGS) entry which is preliminary data.</text>
</comment>